<dbReference type="SUPFAM" id="SSF46785">
    <property type="entry name" value="Winged helix' DNA-binding domain"/>
    <property type="match status" value="1"/>
</dbReference>
<dbReference type="InterPro" id="IPR036388">
    <property type="entry name" value="WH-like_DNA-bd_sf"/>
</dbReference>
<dbReference type="RefSeq" id="WP_119986389.1">
    <property type="nucleotide sequence ID" value="NZ_CP032489.1"/>
</dbReference>
<evidence type="ECO:0000256" key="3">
    <source>
        <dbReference type="ARBA" id="ARBA00023163"/>
    </source>
</evidence>
<evidence type="ECO:0000256" key="1">
    <source>
        <dbReference type="ARBA" id="ARBA00023015"/>
    </source>
</evidence>
<sequence>MTAIKTSSTNQINKRVIVTKCPVTFTLHMIGGRWKPLIINCLLTGTKRYGEIRKAIPAISEKMLIQNLKELEADDLLIRNAKPVVPPHVEYRLSECGEELRPVLLSMKKWALKHNI</sequence>
<dbReference type="PANTHER" id="PTHR33204">
    <property type="entry name" value="TRANSCRIPTIONAL REGULATOR, MARR FAMILY"/>
    <property type="match status" value="1"/>
</dbReference>
<dbReference type="Gene3D" id="1.10.10.10">
    <property type="entry name" value="Winged helix-like DNA-binding domain superfamily/Winged helix DNA-binding domain"/>
    <property type="match status" value="1"/>
</dbReference>
<dbReference type="OrthoDB" id="9797599at2"/>
<dbReference type="Proteomes" id="UP000266118">
    <property type="component" value="Chromosome"/>
</dbReference>
<evidence type="ECO:0000313" key="5">
    <source>
        <dbReference type="EMBL" id="AYD47357.1"/>
    </source>
</evidence>
<feature type="domain" description="HTH hxlR-type" evidence="4">
    <location>
        <begin position="21"/>
        <end position="116"/>
    </location>
</feature>
<dbReference type="InterPro" id="IPR002577">
    <property type="entry name" value="HTH_HxlR"/>
</dbReference>
<reference evidence="5 6" key="1">
    <citation type="submission" date="2018-09" db="EMBL/GenBank/DDBJ databases">
        <title>Arachidicoccus sp. nov., a bacterium isolated from soil.</title>
        <authorList>
            <person name="Weon H.-Y."/>
            <person name="Kwon S.-W."/>
            <person name="Lee S.A."/>
        </authorList>
    </citation>
    <scope>NUCLEOTIDE SEQUENCE [LARGE SCALE GENOMIC DNA]</scope>
    <source>
        <strain evidence="5 6">KIS59-12</strain>
    </source>
</reference>
<evidence type="ECO:0000256" key="2">
    <source>
        <dbReference type="ARBA" id="ARBA00023125"/>
    </source>
</evidence>
<protein>
    <submittedName>
        <fullName evidence="5">Transcriptional regulator</fullName>
    </submittedName>
</protein>
<evidence type="ECO:0000259" key="4">
    <source>
        <dbReference type="PROSITE" id="PS51118"/>
    </source>
</evidence>
<proteinExistence type="predicted"/>
<keyword evidence="6" id="KW-1185">Reference proteome</keyword>
<keyword evidence="3" id="KW-0804">Transcription</keyword>
<dbReference type="Pfam" id="PF01638">
    <property type="entry name" value="HxlR"/>
    <property type="match status" value="1"/>
</dbReference>
<gene>
    <name evidence="5" type="ORF">D6B99_06875</name>
</gene>
<dbReference type="KEGG" id="ark:D6B99_06875"/>
<keyword evidence="1" id="KW-0805">Transcription regulation</keyword>
<accession>A0A386HN74</accession>
<dbReference type="InterPro" id="IPR036390">
    <property type="entry name" value="WH_DNA-bd_sf"/>
</dbReference>
<organism evidence="5 6">
    <name type="scientific">Arachidicoccus soli</name>
    <dbReference type="NCBI Taxonomy" id="2341117"/>
    <lineage>
        <taxon>Bacteria</taxon>
        <taxon>Pseudomonadati</taxon>
        <taxon>Bacteroidota</taxon>
        <taxon>Chitinophagia</taxon>
        <taxon>Chitinophagales</taxon>
        <taxon>Chitinophagaceae</taxon>
        <taxon>Arachidicoccus</taxon>
    </lineage>
</organism>
<dbReference type="EMBL" id="CP032489">
    <property type="protein sequence ID" value="AYD47357.1"/>
    <property type="molecule type" value="Genomic_DNA"/>
</dbReference>
<keyword evidence="2" id="KW-0238">DNA-binding</keyword>
<dbReference type="GO" id="GO:0003677">
    <property type="term" value="F:DNA binding"/>
    <property type="evidence" value="ECO:0007669"/>
    <property type="project" value="UniProtKB-KW"/>
</dbReference>
<dbReference type="PROSITE" id="PS51118">
    <property type="entry name" value="HTH_HXLR"/>
    <property type="match status" value="1"/>
</dbReference>
<name>A0A386HN74_9BACT</name>
<dbReference type="AlphaFoldDB" id="A0A386HN74"/>
<evidence type="ECO:0000313" key="6">
    <source>
        <dbReference type="Proteomes" id="UP000266118"/>
    </source>
</evidence>